<evidence type="ECO:0000256" key="6">
    <source>
        <dbReference type="ARBA" id="ARBA00023125"/>
    </source>
</evidence>
<dbReference type="PRINTS" id="PR00032">
    <property type="entry name" value="HTHARAC"/>
</dbReference>
<keyword evidence="7" id="KW-0804">Transcription</keyword>
<dbReference type="InterPro" id="IPR002491">
    <property type="entry name" value="ABC_transptr_periplasmic_BD"/>
</dbReference>
<keyword evidence="4" id="KW-0732">Signal</keyword>
<comment type="similarity">
    <text evidence="2">Belongs to the bacterial solute-binding protein 8 family.</text>
</comment>
<reference evidence="11" key="1">
    <citation type="journal article" date="2019" name="Int. J. Syst. Evol. Microbiol.">
        <title>The Global Catalogue of Microorganisms (GCM) 10K type strain sequencing project: providing services to taxonomists for standard genome sequencing and annotation.</title>
        <authorList>
            <consortium name="The Broad Institute Genomics Platform"/>
            <consortium name="The Broad Institute Genome Sequencing Center for Infectious Disease"/>
            <person name="Wu L."/>
            <person name="Ma J."/>
        </authorList>
    </citation>
    <scope>NUCLEOTIDE SEQUENCE [LARGE SCALE GENOMIC DNA]</scope>
    <source>
        <strain evidence="11">CGMCC 1.12770</strain>
    </source>
</reference>
<evidence type="ECO:0000256" key="3">
    <source>
        <dbReference type="ARBA" id="ARBA00022448"/>
    </source>
</evidence>
<accession>A0ABQ1ZJ02</accession>
<feature type="domain" description="Fe/B12 periplasmic-binding" evidence="9">
    <location>
        <begin position="410"/>
        <end position="664"/>
    </location>
</feature>
<name>A0ABQ1ZJ02_9BACL</name>
<evidence type="ECO:0000256" key="4">
    <source>
        <dbReference type="ARBA" id="ARBA00022729"/>
    </source>
</evidence>
<evidence type="ECO:0000256" key="2">
    <source>
        <dbReference type="ARBA" id="ARBA00008814"/>
    </source>
</evidence>
<sequence>MEMLVDCNAHIEQWSHAAVRLQSIRAYREQGQGNGEVVGEQFDSQPEFESGSEPTLDAHIGCFFVLTQGEVRIRMADEVYHCRSPYILHGGEATGLSFEAPDQTHVWTGYLVVYEVVPASSKDRQRLAQSYSFAPAALLPIQEKCEAMERLLQANDSLDKLQAQSYFVPFVHEILRQRKQLLTETGNTRANMVSQAIQYIQVHYSEPITAEKLASRYHCSTSYLSRLFRSQIGLGPIEYLIHVRVHRAKQLLLKSGAKIQDIASQVGYADVYYFSRLFKKYTGHSPLRYRAEHQEKLNTRVQNNPLRALESSIVSNSSPSHNENESYYQWSWEGDTSMFRFSRPAFGAMMVLCTSLILSACQASTTTGGTTAQQPASSAAAATVSDSTAVEMRTYTHLKGQSDIPVHPQRVVSLFHLGEPIALGVKPVGTTTYVMDNPHISDKTGITDVGVPPDAEKILALEPDLIVTTPTFAELVEGGYEALNRIAPTIVVEQKNDPIKDVEMFGDILGKQEEAKEWIAQFEAKIAAYKEKIKPYVKEDETFTILNVRPDTLMVYGDTNMGGNILYKYLGLKPAAKVDSDVIHGDTWEISSEVIPEYIGDRLFLAVNKGAEEKVKDVQKLIDASPAGKSGHVYFIDFDEFLPSDAIAVEKQLDIITDILTGKAQ</sequence>
<dbReference type="InterPro" id="IPR018060">
    <property type="entry name" value="HTH_AraC"/>
</dbReference>
<evidence type="ECO:0000256" key="5">
    <source>
        <dbReference type="ARBA" id="ARBA00023015"/>
    </source>
</evidence>
<dbReference type="Pfam" id="PF12833">
    <property type="entry name" value="HTH_18"/>
    <property type="match status" value="1"/>
</dbReference>
<keyword evidence="11" id="KW-1185">Reference proteome</keyword>
<dbReference type="Pfam" id="PF01497">
    <property type="entry name" value="Peripla_BP_2"/>
    <property type="match status" value="1"/>
</dbReference>
<dbReference type="SUPFAM" id="SSF53807">
    <property type="entry name" value="Helical backbone' metal receptor"/>
    <property type="match status" value="1"/>
</dbReference>
<keyword evidence="5" id="KW-0805">Transcription regulation</keyword>
<evidence type="ECO:0000313" key="11">
    <source>
        <dbReference type="Proteomes" id="UP000652153"/>
    </source>
</evidence>
<dbReference type="InterPro" id="IPR018062">
    <property type="entry name" value="HTH_AraC-typ_CS"/>
</dbReference>
<dbReference type="InterPro" id="IPR020449">
    <property type="entry name" value="Tscrpt_reg_AraC-type_HTH"/>
</dbReference>
<dbReference type="InterPro" id="IPR009057">
    <property type="entry name" value="Homeodomain-like_sf"/>
</dbReference>
<evidence type="ECO:0000313" key="10">
    <source>
        <dbReference type="EMBL" id="GGH68474.1"/>
    </source>
</evidence>
<evidence type="ECO:0000259" key="8">
    <source>
        <dbReference type="PROSITE" id="PS01124"/>
    </source>
</evidence>
<dbReference type="PROSITE" id="PS01124">
    <property type="entry name" value="HTH_ARAC_FAMILY_2"/>
    <property type="match status" value="1"/>
</dbReference>
<organism evidence="10 11">
    <name type="scientific">Paenibacillus silvae</name>
    <dbReference type="NCBI Taxonomy" id="1325358"/>
    <lineage>
        <taxon>Bacteria</taxon>
        <taxon>Bacillati</taxon>
        <taxon>Bacillota</taxon>
        <taxon>Bacilli</taxon>
        <taxon>Bacillales</taxon>
        <taxon>Paenibacillaceae</taxon>
        <taxon>Paenibacillus</taxon>
    </lineage>
</organism>
<proteinExistence type="inferred from homology"/>
<evidence type="ECO:0008006" key="12">
    <source>
        <dbReference type="Google" id="ProtNLM"/>
    </source>
</evidence>
<dbReference type="InterPro" id="IPR051313">
    <property type="entry name" value="Bact_iron-sidero_bind"/>
</dbReference>
<comment type="subcellular location">
    <subcellularLocation>
        <location evidence="1">Cell envelope</location>
    </subcellularLocation>
</comment>
<dbReference type="EMBL" id="BMFU01000012">
    <property type="protein sequence ID" value="GGH68474.1"/>
    <property type="molecule type" value="Genomic_DNA"/>
</dbReference>
<dbReference type="PANTHER" id="PTHR30532:SF26">
    <property type="entry name" value="IRON(3+)-HYDROXAMATE-BINDING PROTEIN FHUD"/>
    <property type="match status" value="1"/>
</dbReference>
<keyword evidence="6" id="KW-0238">DNA-binding</keyword>
<dbReference type="RefSeq" id="WP_188594385.1">
    <property type="nucleotide sequence ID" value="NZ_BMFU01000012.1"/>
</dbReference>
<evidence type="ECO:0000256" key="1">
    <source>
        <dbReference type="ARBA" id="ARBA00004196"/>
    </source>
</evidence>
<keyword evidence="3" id="KW-0813">Transport</keyword>
<dbReference type="Proteomes" id="UP000652153">
    <property type="component" value="Unassembled WGS sequence"/>
</dbReference>
<dbReference type="PANTHER" id="PTHR30532">
    <property type="entry name" value="IRON III DICITRATE-BINDING PERIPLASMIC PROTEIN"/>
    <property type="match status" value="1"/>
</dbReference>
<dbReference type="PROSITE" id="PS50983">
    <property type="entry name" value="FE_B12_PBP"/>
    <property type="match status" value="1"/>
</dbReference>
<dbReference type="Gene3D" id="3.40.50.1980">
    <property type="entry name" value="Nitrogenase molybdenum iron protein domain"/>
    <property type="match status" value="2"/>
</dbReference>
<comment type="caution">
    <text evidence="10">The sequence shown here is derived from an EMBL/GenBank/DDBJ whole genome shotgun (WGS) entry which is preliminary data.</text>
</comment>
<evidence type="ECO:0000256" key="7">
    <source>
        <dbReference type="ARBA" id="ARBA00023163"/>
    </source>
</evidence>
<dbReference type="Gene3D" id="1.10.10.60">
    <property type="entry name" value="Homeodomain-like"/>
    <property type="match status" value="2"/>
</dbReference>
<dbReference type="SUPFAM" id="SSF46689">
    <property type="entry name" value="Homeodomain-like"/>
    <property type="match status" value="2"/>
</dbReference>
<feature type="domain" description="HTH araC/xylS-type" evidence="8">
    <location>
        <begin position="194"/>
        <end position="292"/>
    </location>
</feature>
<dbReference type="PROSITE" id="PS00041">
    <property type="entry name" value="HTH_ARAC_FAMILY_1"/>
    <property type="match status" value="1"/>
</dbReference>
<evidence type="ECO:0000259" key="9">
    <source>
        <dbReference type="PROSITE" id="PS50983"/>
    </source>
</evidence>
<dbReference type="SMART" id="SM00342">
    <property type="entry name" value="HTH_ARAC"/>
    <property type="match status" value="1"/>
</dbReference>
<protein>
    <recommendedName>
        <fullName evidence="12">AraC family transcriptional regulator</fullName>
    </recommendedName>
</protein>
<gene>
    <name evidence="10" type="ORF">GCM10008014_50980</name>
</gene>